<dbReference type="SUPFAM" id="SSF50341">
    <property type="entry name" value="CheW-like"/>
    <property type="match status" value="1"/>
</dbReference>
<dbReference type="Gene3D" id="2.40.50.180">
    <property type="entry name" value="CheA-289, Domain 4"/>
    <property type="match status" value="1"/>
</dbReference>
<keyword evidence="7" id="KW-1185">Reference proteome</keyword>
<dbReference type="Pfam" id="PF01584">
    <property type="entry name" value="CheW"/>
    <property type="match status" value="1"/>
</dbReference>
<dbReference type="Gene3D" id="2.30.30.40">
    <property type="entry name" value="SH3 Domains"/>
    <property type="match status" value="1"/>
</dbReference>
<evidence type="ECO:0000256" key="1">
    <source>
        <dbReference type="ARBA" id="ARBA00004496"/>
    </source>
</evidence>
<feature type="region of interest" description="Disordered" evidence="4">
    <location>
        <begin position="163"/>
        <end position="188"/>
    </location>
</feature>
<dbReference type="InterPro" id="IPR039315">
    <property type="entry name" value="CheW"/>
</dbReference>
<feature type="compositionally biased region" description="Low complexity" evidence="4">
    <location>
        <begin position="173"/>
        <end position="188"/>
    </location>
</feature>
<protein>
    <recommendedName>
        <fullName evidence="2">Chemotaxis protein CheW</fullName>
    </recommendedName>
</protein>
<dbReference type="PANTHER" id="PTHR22617:SF45">
    <property type="entry name" value="CHEMOTAXIS PROTEIN CHEW"/>
    <property type="match status" value="1"/>
</dbReference>
<evidence type="ECO:0000313" key="7">
    <source>
        <dbReference type="Proteomes" id="UP001595756"/>
    </source>
</evidence>
<keyword evidence="3" id="KW-0963">Cytoplasm</keyword>
<evidence type="ECO:0000256" key="3">
    <source>
        <dbReference type="ARBA" id="ARBA00022490"/>
    </source>
</evidence>
<evidence type="ECO:0000256" key="4">
    <source>
        <dbReference type="SAM" id="MobiDB-lite"/>
    </source>
</evidence>
<evidence type="ECO:0000313" key="6">
    <source>
        <dbReference type="EMBL" id="MFC4298388.1"/>
    </source>
</evidence>
<organism evidence="6 7">
    <name type="scientific">Castellaniella hirudinis</name>
    <dbReference type="NCBI Taxonomy" id="1144617"/>
    <lineage>
        <taxon>Bacteria</taxon>
        <taxon>Pseudomonadati</taxon>
        <taxon>Pseudomonadota</taxon>
        <taxon>Betaproteobacteria</taxon>
        <taxon>Burkholderiales</taxon>
        <taxon>Alcaligenaceae</taxon>
        <taxon>Castellaniella</taxon>
    </lineage>
</organism>
<proteinExistence type="predicted"/>
<gene>
    <name evidence="6" type="ORF">ACFO0J_10090</name>
</gene>
<dbReference type="EMBL" id="JBHSDY010000005">
    <property type="protein sequence ID" value="MFC4298388.1"/>
    <property type="molecule type" value="Genomic_DNA"/>
</dbReference>
<comment type="subcellular location">
    <subcellularLocation>
        <location evidence="1">Cytoplasm</location>
    </subcellularLocation>
</comment>
<dbReference type="InterPro" id="IPR002545">
    <property type="entry name" value="CheW-lke_dom"/>
</dbReference>
<feature type="domain" description="CheW-like" evidence="5">
    <location>
        <begin position="19"/>
        <end position="161"/>
    </location>
</feature>
<dbReference type="PROSITE" id="PS50851">
    <property type="entry name" value="CHEW"/>
    <property type="match status" value="1"/>
</dbReference>
<accession>A0ABV8RZ09</accession>
<dbReference type="PANTHER" id="PTHR22617">
    <property type="entry name" value="CHEMOTAXIS SENSOR HISTIDINE KINASE-RELATED"/>
    <property type="match status" value="1"/>
</dbReference>
<dbReference type="InterPro" id="IPR036061">
    <property type="entry name" value="CheW-like_dom_sf"/>
</dbReference>
<reference evidence="7" key="1">
    <citation type="journal article" date="2019" name="Int. J. Syst. Evol. Microbiol.">
        <title>The Global Catalogue of Microorganisms (GCM) 10K type strain sequencing project: providing services to taxonomists for standard genome sequencing and annotation.</title>
        <authorList>
            <consortium name="The Broad Institute Genomics Platform"/>
            <consortium name="The Broad Institute Genome Sequencing Center for Infectious Disease"/>
            <person name="Wu L."/>
            <person name="Ma J."/>
        </authorList>
    </citation>
    <scope>NUCLEOTIDE SEQUENCE [LARGE SCALE GENOMIC DNA]</scope>
    <source>
        <strain evidence="7">CGMCC 1.19029</strain>
    </source>
</reference>
<evidence type="ECO:0000256" key="2">
    <source>
        <dbReference type="ARBA" id="ARBA00021483"/>
    </source>
</evidence>
<name>A0ABV8RZ09_9BURK</name>
<dbReference type="RefSeq" id="WP_376812934.1">
    <property type="nucleotide sequence ID" value="NZ_JBHSDY010000005.1"/>
</dbReference>
<evidence type="ECO:0000259" key="5">
    <source>
        <dbReference type="PROSITE" id="PS50851"/>
    </source>
</evidence>
<comment type="caution">
    <text evidence="6">The sequence shown here is derived from an EMBL/GenBank/DDBJ whole genome shotgun (WGS) entry which is preliminary data.</text>
</comment>
<sequence length="188" mass="20419">MKGYEGNHENNQDRQGPKTREYLVFELVGQEYGIDILKVQEIRGYDAKMVAPIADAPAHVRGVMNLRGAIVPIVDLCAKLGIERAVYDERTVVVVLGLGARRVGIVVNGVSDVTELPPSQIKDPPRFGTDASSRFVTGIGTVDQRMLILVDIEALLEDDPSLDAGVQTRDRQGQGAMQGQAGRADVRP</sequence>
<dbReference type="SMART" id="SM00260">
    <property type="entry name" value="CheW"/>
    <property type="match status" value="1"/>
</dbReference>
<dbReference type="Proteomes" id="UP001595756">
    <property type="component" value="Unassembled WGS sequence"/>
</dbReference>
<dbReference type="CDD" id="cd00732">
    <property type="entry name" value="CheW"/>
    <property type="match status" value="1"/>
</dbReference>